<organism evidence="3 4">
    <name type="scientific">Azotobacter bryophylli</name>
    <dbReference type="NCBI Taxonomy" id="1986537"/>
    <lineage>
        <taxon>Bacteria</taxon>
        <taxon>Pseudomonadati</taxon>
        <taxon>Pseudomonadota</taxon>
        <taxon>Gammaproteobacteria</taxon>
        <taxon>Pseudomonadales</taxon>
        <taxon>Pseudomonadaceae</taxon>
        <taxon>Azotobacter</taxon>
    </lineage>
</organism>
<evidence type="ECO:0000259" key="2">
    <source>
        <dbReference type="Pfam" id="PF09850"/>
    </source>
</evidence>
<evidence type="ECO:0000256" key="1">
    <source>
        <dbReference type="SAM" id="Phobius"/>
    </source>
</evidence>
<keyword evidence="1" id="KW-0472">Membrane</keyword>
<feature type="domain" description="Type IV / VI secretion system DotU" evidence="2">
    <location>
        <begin position="19"/>
        <end position="226"/>
    </location>
</feature>
<feature type="transmembrane region" description="Helical" evidence="1">
    <location>
        <begin position="212"/>
        <end position="231"/>
    </location>
</feature>
<dbReference type="Pfam" id="PF09850">
    <property type="entry name" value="DotU"/>
    <property type="match status" value="1"/>
</dbReference>
<evidence type="ECO:0000313" key="4">
    <source>
        <dbReference type="Proteomes" id="UP001595457"/>
    </source>
</evidence>
<dbReference type="NCBIfam" id="TIGR03349">
    <property type="entry name" value="IV_VI_DotU"/>
    <property type="match status" value="1"/>
</dbReference>
<keyword evidence="1" id="KW-1133">Transmembrane helix</keyword>
<dbReference type="InterPro" id="IPR017732">
    <property type="entry name" value="T4/T6SS_DotU"/>
</dbReference>
<name>A0ABV7AXL7_9GAMM</name>
<comment type="caution">
    <text evidence="3">The sequence shown here is derived from an EMBL/GenBank/DDBJ whole genome shotgun (WGS) entry which is preliminary data.</text>
</comment>
<accession>A0ABV7AXL7</accession>
<sequence>MVRQEVDLYSSRPGEAPLSSAFGQAWRAWLDFRRDLDGAEDSESDLVARVAEQAGGIVRRLWRGAFASAGDSPTQVKEMVYAFVALVDESLLFNPWPGQAAWQEKPLELRLYGSRKAGERIPRAIKTLLEERAPATRDLANVYLQCLILGFHGHLRGPRGQALHEKWRHALFDFAWQREPAMADVTELIGSPAAVEPVRLPSRRSLPDTLRLALAILGGAVLLTLVGHLFWRDIAGSLEPVLSTEQTLMPEQKP</sequence>
<reference evidence="4" key="1">
    <citation type="journal article" date="2019" name="Int. J. Syst. Evol. Microbiol.">
        <title>The Global Catalogue of Microorganisms (GCM) 10K type strain sequencing project: providing services to taxonomists for standard genome sequencing and annotation.</title>
        <authorList>
            <consortium name="The Broad Institute Genomics Platform"/>
            <consortium name="The Broad Institute Genome Sequencing Center for Infectious Disease"/>
            <person name="Wu L."/>
            <person name="Ma J."/>
        </authorList>
    </citation>
    <scope>NUCLEOTIDE SEQUENCE [LARGE SCALE GENOMIC DNA]</scope>
    <source>
        <strain evidence="4">KCTC 62195</strain>
    </source>
</reference>
<dbReference type="InterPro" id="IPR038522">
    <property type="entry name" value="T4/T6SS_DotU_sf"/>
</dbReference>
<dbReference type="Gene3D" id="1.25.40.590">
    <property type="entry name" value="Type IV / VI secretion system, DotU"/>
    <property type="match status" value="1"/>
</dbReference>
<proteinExistence type="predicted"/>
<dbReference type="RefSeq" id="WP_377815173.1">
    <property type="nucleotide sequence ID" value="NZ_JBHRSJ010000030.1"/>
</dbReference>
<protein>
    <submittedName>
        <fullName evidence="3">DotU family type IV/VI secretion system protein</fullName>
    </submittedName>
</protein>
<gene>
    <name evidence="3" type="ORF">ACFOJE_14620</name>
</gene>
<dbReference type="PANTHER" id="PTHR38033:SF1">
    <property type="entry name" value="DOTU FAMILY TYPE IV_VI SECRETION SYSTEM PROTEIN"/>
    <property type="match status" value="1"/>
</dbReference>
<dbReference type="EMBL" id="JBHRSJ010000030">
    <property type="protein sequence ID" value="MFC2973436.1"/>
    <property type="molecule type" value="Genomic_DNA"/>
</dbReference>
<dbReference type="Proteomes" id="UP001595457">
    <property type="component" value="Unassembled WGS sequence"/>
</dbReference>
<evidence type="ECO:0000313" key="3">
    <source>
        <dbReference type="EMBL" id="MFC2973436.1"/>
    </source>
</evidence>
<keyword evidence="4" id="KW-1185">Reference proteome</keyword>
<keyword evidence="1" id="KW-0812">Transmembrane</keyword>
<dbReference type="PANTHER" id="PTHR38033">
    <property type="entry name" value="MEMBRANE PROTEIN-RELATED"/>
    <property type="match status" value="1"/>
</dbReference>